<evidence type="ECO:0000313" key="2">
    <source>
        <dbReference type="EMBL" id="KAA1125887.1"/>
    </source>
</evidence>
<evidence type="ECO:0000256" key="1">
    <source>
        <dbReference type="SAM" id="MobiDB-lite"/>
    </source>
</evidence>
<gene>
    <name evidence="2" type="ORF">PGTUg99_015277</name>
</gene>
<feature type="compositionally biased region" description="Pro residues" evidence="1">
    <location>
        <begin position="25"/>
        <end position="44"/>
    </location>
</feature>
<dbReference type="AlphaFoldDB" id="A0A5B0RJM1"/>
<dbReference type="Proteomes" id="UP000325313">
    <property type="component" value="Unassembled WGS sequence"/>
</dbReference>
<accession>A0A5B0RJM1</accession>
<organism evidence="2 3">
    <name type="scientific">Puccinia graminis f. sp. tritici</name>
    <dbReference type="NCBI Taxonomy" id="56615"/>
    <lineage>
        <taxon>Eukaryota</taxon>
        <taxon>Fungi</taxon>
        <taxon>Dikarya</taxon>
        <taxon>Basidiomycota</taxon>
        <taxon>Pucciniomycotina</taxon>
        <taxon>Pucciniomycetes</taxon>
        <taxon>Pucciniales</taxon>
        <taxon>Pucciniaceae</taxon>
        <taxon>Puccinia</taxon>
    </lineage>
</organism>
<name>A0A5B0RJM1_PUCGR</name>
<protein>
    <submittedName>
        <fullName evidence="2">Uncharacterized protein</fullName>
    </submittedName>
</protein>
<dbReference type="EMBL" id="VDEP01000174">
    <property type="protein sequence ID" value="KAA1125887.1"/>
    <property type="molecule type" value="Genomic_DNA"/>
</dbReference>
<comment type="caution">
    <text evidence="2">The sequence shown here is derived from an EMBL/GenBank/DDBJ whole genome shotgun (WGS) entry which is preliminary data.</text>
</comment>
<reference evidence="2 3" key="1">
    <citation type="submission" date="2019-05" db="EMBL/GenBank/DDBJ databases">
        <title>Emergence of the Ug99 lineage of the wheat stem rust pathogen through somatic hybridization.</title>
        <authorList>
            <person name="Li F."/>
            <person name="Upadhyaya N.M."/>
            <person name="Sperschneider J."/>
            <person name="Matny O."/>
            <person name="Nguyen-Phuc H."/>
            <person name="Mago R."/>
            <person name="Raley C."/>
            <person name="Miller M.E."/>
            <person name="Silverstein K.A.T."/>
            <person name="Henningsen E."/>
            <person name="Hirsch C.D."/>
            <person name="Visser B."/>
            <person name="Pretorius Z.A."/>
            <person name="Steffenson B.J."/>
            <person name="Schwessinger B."/>
            <person name="Dodds P.N."/>
            <person name="Figueroa M."/>
        </authorList>
    </citation>
    <scope>NUCLEOTIDE SEQUENCE [LARGE SCALE GENOMIC DNA]</scope>
    <source>
        <strain evidence="2 3">Ug99</strain>
    </source>
</reference>
<evidence type="ECO:0000313" key="3">
    <source>
        <dbReference type="Proteomes" id="UP000325313"/>
    </source>
</evidence>
<feature type="region of interest" description="Disordered" evidence="1">
    <location>
        <begin position="25"/>
        <end position="63"/>
    </location>
</feature>
<sequence length="253" mass="27200">MVLLIHDSLLIPSYFPRCHPLSPPRTPHVTPPTPVGPSTPPAAPTSPQYTLNPRSAVGRDPRRPPMPEFPAPACVASAPRAFRISAASIPHAPNKPAKALAKARSRHHSASSMAECSSLSAFESVHRECTSRLSRVATAETVPLDGRERATLSAIKKRTQRPRWIPSAVESVILPSTAERNPLGHRGVYPRWLRGTPSAIESVLSVAEGRGVLPRPPGVYSQRPGRFLPAADPQTLVGFGGLTPKPTGGWLFF</sequence>
<proteinExistence type="predicted"/>